<dbReference type="AlphaFoldDB" id="A0A8B8J1S0"/>
<dbReference type="Proteomes" id="UP000228380">
    <property type="component" value="Chromosome 6"/>
</dbReference>
<keyword evidence="4" id="KW-0238">DNA-binding</keyword>
<accession>A0A8B8J1S0</accession>
<gene>
    <name evidence="9" type="primary">LOC113462385</name>
</gene>
<name>A0A8B8J1S0_PHODC</name>
<evidence type="ECO:0000259" key="7">
    <source>
        <dbReference type="PROSITE" id="PS51519"/>
    </source>
</evidence>
<dbReference type="GeneID" id="113462385"/>
<dbReference type="GO" id="GO:0003677">
    <property type="term" value="F:DNA binding"/>
    <property type="evidence" value="ECO:0007669"/>
    <property type="project" value="UniProtKB-KW"/>
</dbReference>
<protein>
    <submittedName>
        <fullName evidence="9">Protein RKD1-like</fullName>
    </submittedName>
</protein>
<evidence type="ECO:0000313" key="8">
    <source>
        <dbReference type="Proteomes" id="UP000228380"/>
    </source>
</evidence>
<keyword evidence="6" id="KW-0539">Nucleus</keyword>
<organism evidence="8 9">
    <name type="scientific">Phoenix dactylifera</name>
    <name type="common">Date palm</name>
    <dbReference type="NCBI Taxonomy" id="42345"/>
    <lineage>
        <taxon>Eukaryota</taxon>
        <taxon>Viridiplantae</taxon>
        <taxon>Streptophyta</taxon>
        <taxon>Embryophyta</taxon>
        <taxon>Tracheophyta</taxon>
        <taxon>Spermatophyta</taxon>
        <taxon>Magnoliopsida</taxon>
        <taxon>Liliopsida</taxon>
        <taxon>Arecaceae</taxon>
        <taxon>Coryphoideae</taxon>
        <taxon>Phoeniceae</taxon>
        <taxon>Phoenix</taxon>
    </lineage>
</organism>
<proteinExistence type="predicted"/>
<reference evidence="9" key="2">
    <citation type="submission" date="2025-08" db="UniProtKB">
        <authorList>
            <consortium name="RefSeq"/>
        </authorList>
    </citation>
    <scope>IDENTIFICATION</scope>
    <source>
        <tissue evidence="9">Young leaves</tissue>
    </source>
</reference>
<dbReference type="KEGG" id="pda:113462385"/>
<keyword evidence="2" id="KW-0805">Transcription regulation</keyword>
<keyword evidence="8" id="KW-1185">Reference proteome</keyword>
<evidence type="ECO:0000256" key="4">
    <source>
        <dbReference type="ARBA" id="ARBA00023125"/>
    </source>
</evidence>
<evidence type="ECO:0000256" key="5">
    <source>
        <dbReference type="ARBA" id="ARBA00023163"/>
    </source>
</evidence>
<dbReference type="OrthoDB" id="6270329at2759"/>
<dbReference type="InterPro" id="IPR003035">
    <property type="entry name" value="RWP-RK_dom"/>
</dbReference>
<evidence type="ECO:0000256" key="2">
    <source>
        <dbReference type="ARBA" id="ARBA00023015"/>
    </source>
</evidence>
<sequence length="247" mass="28267">MDDEQLENWQLGHDGVGFGEEQPDHSFIGEEVLDAAPLMQSYPSEPFFPSQDLFQDAPFSVFDGENGFWDDMKCGTENKEKALVCDGEKRGQKKMRKGERSREEKALTFEEVSRCFYMPITQAAKELNVGVTLLKRKCRKLGIPRWPHRKLKSLQTLIKNVKEHGGEEGDVGDAQLVTSATAILEQERKLMEKEPAMQLEEKTKRLRQACFKANYKKRRLAALEESQESASPDYIFLQKAMMSTCLH</sequence>
<dbReference type="PANTHER" id="PTHR46373:SF2">
    <property type="entry name" value="RWP-RK DOMAIN-CONTAINING PROTEIN"/>
    <property type="match status" value="1"/>
</dbReference>
<dbReference type="GO" id="GO:0003700">
    <property type="term" value="F:DNA-binding transcription factor activity"/>
    <property type="evidence" value="ECO:0007669"/>
    <property type="project" value="InterPro"/>
</dbReference>
<keyword evidence="3" id="KW-0175">Coiled coil</keyword>
<dbReference type="InterPro" id="IPR044607">
    <property type="entry name" value="RKD-like"/>
</dbReference>
<dbReference type="Pfam" id="PF02042">
    <property type="entry name" value="RWP-RK"/>
    <property type="match status" value="1"/>
</dbReference>
<evidence type="ECO:0000313" key="9">
    <source>
        <dbReference type="RefSeq" id="XP_026658339.2"/>
    </source>
</evidence>
<reference evidence="8" key="1">
    <citation type="journal article" date="2019" name="Nat. Commun.">
        <title>Genome-wide association mapping of date palm fruit traits.</title>
        <authorList>
            <person name="Hazzouri K.M."/>
            <person name="Gros-Balthazard M."/>
            <person name="Flowers J.M."/>
            <person name="Copetti D."/>
            <person name="Lemansour A."/>
            <person name="Lebrun M."/>
            <person name="Masmoudi K."/>
            <person name="Ferrand S."/>
            <person name="Dhar M.I."/>
            <person name="Fresquez Z.A."/>
            <person name="Rosas U."/>
            <person name="Zhang J."/>
            <person name="Talag J."/>
            <person name="Lee S."/>
            <person name="Kudrna D."/>
            <person name="Powell R.F."/>
            <person name="Leitch I.J."/>
            <person name="Krueger R.R."/>
            <person name="Wing R.A."/>
            <person name="Amiri K.M.A."/>
            <person name="Purugganan M.D."/>
        </authorList>
    </citation>
    <scope>NUCLEOTIDE SEQUENCE [LARGE SCALE GENOMIC DNA]</scope>
    <source>
        <strain evidence="8">cv. Khalas</strain>
    </source>
</reference>
<keyword evidence="5" id="KW-0804">Transcription</keyword>
<comment type="function">
    <text evidence="1">Putative transcription factor.</text>
</comment>
<evidence type="ECO:0000256" key="1">
    <source>
        <dbReference type="ARBA" id="ARBA00004049"/>
    </source>
</evidence>
<dbReference type="PROSITE" id="PS51519">
    <property type="entry name" value="RWP_RK"/>
    <property type="match status" value="1"/>
</dbReference>
<evidence type="ECO:0000256" key="6">
    <source>
        <dbReference type="ARBA" id="ARBA00023242"/>
    </source>
</evidence>
<evidence type="ECO:0000256" key="3">
    <source>
        <dbReference type="ARBA" id="ARBA00023054"/>
    </source>
</evidence>
<dbReference type="RefSeq" id="XP_026658339.2">
    <property type="nucleotide sequence ID" value="XM_026802538.2"/>
</dbReference>
<feature type="domain" description="RWP-RK" evidence="7">
    <location>
        <begin position="93"/>
        <end position="175"/>
    </location>
</feature>
<dbReference type="PANTHER" id="PTHR46373">
    <property type="entry name" value="PROTEIN RKD4"/>
    <property type="match status" value="1"/>
</dbReference>